<feature type="signal peptide" evidence="4">
    <location>
        <begin position="1"/>
        <end position="20"/>
    </location>
</feature>
<organism evidence="6 7">
    <name type="scientific">Pedobacter quisquiliarum</name>
    <dbReference type="NCBI Taxonomy" id="1834438"/>
    <lineage>
        <taxon>Bacteria</taxon>
        <taxon>Pseudomonadati</taxon>
        <taxon>Bacteroidota</taxon>
        <taxon>Sphingobacteriia</taxon>
        <taxon>Sphingobacteriales</taxon>
        <taxon>Sphingobacteriaceae</taxon>
        <taxon>Pedobacter</taxon>
    </lineage>
</organism>
<gene>
    <name evidence="6" type="ORF">GCM10011387_13990</name>
</gene>
<dbReference type="Gene3D" id="2.170.130.10">
    <property type="entry name" value="TonB-dependent receptor, plug domain"/>
    <property type="match status" value="1"/>
</dbReference>
<reference evidence="6" key="1">
    <citation type="journal article" date="2014" name="Int. J. Syst. Evol. Microbiol.">
        <title>Complete genome sequence of Corynebacterium casei LMG S-19264T (=DSM 44701T), isolated from a smear-ripened cheese.</title>
        <authorList>
            <consortium name="US DOE Joint Genome Institute (JGI-PGF)"/>
            <person name="Walter F."/>
            <person name="Albersmeier A."/>
            <person name="Kalinowski J."/>
            <person name="Ruckert C."/>
        </authorList>
    </citation>
    <scope>NUCLEOTIDE SEQUENCE</scope>
    <source>
        <strain evidence="6">CGMCC 1.15343</strain>
    </source>
</reference>
<dbReference type="PANTHER" id="PTHR40980:SF4">
    <property type="entry name" value="TONB-DEPENDENT RECEPTOR-LIKE BETA-BARREL DOMAIN-CONTAINING PROTEIN"/>
    <property type="match status" value="1"/>
</dbReference>
<dbReference type="RefSeq" id="WP_188626157.1">
    <property type="nucleotide sequence ID" value="NZ_BMIL01000004.1"/>
</dbReference>
<dbReference type="Gene3D" id="2.40.170.20">
    <property type="entry name" value="TonB-dependent receptor, beta-barrel domain"/>
    <property type="match status" value="1"/>
</dbReference>
<dbReference type="AlphaFoldDB" id="A0A916XBF8"/>
<evidence type="ECO:0000313" key="6">
    <source>
        <dbReference type="EMBL" id="GGC61530.1"/>
    </source>
</evidence>
<keyword evidence="4" id="KW-0732">Signal</keyword>
<proteinExistence type="predicted"/>
<dbReference type="EMBL" id="BMIL01000004">
    <property type="protein sequence ID" value="GGC61530.1"/>
    <property type="molecule type" value="Genomic_DNA"/>
</dbReference>
<dbReference type="InterPro" id="IPR037066">
    <property type="entry name" value="Plug_dom_sf"/>
</dbReference>
<feature type="domain" description="Outer membrane protein beta-barrel" evidence="5">
    <location>
        <begin position="387"/>
        <end position="788"/>
    </location>
</feature>
<evidence type="ECO:0000256" key="4">
    <source>
        <dbReference type="SAM" id="SignalP"/>
    </source>
</evidence>
<sequence>MRVLSILLFLTCVCFYSVKAQVSPETASIKGIVIDSASNKPQDYITAALKKDNATVKTALSKSDGSFQIDKVAPGNYTLVIVAMGFSPKNIPVNVKEAKSYDLGRIKVAGTTNNLAEVSVTAARPIIKQDIDRITYDIQADPESKVNTVLDMMRKIPLLSVDAEDKIQLKGSGSYKILINNKPSSLVARNPSDVFRSMPAANIEKIEVITTPPAKYDSEGLAGIINIITKKNIDAGYNGNLNLRHSFPAGGPGGSGRITVKQGKFGLSAFGMYNVFENPGTVSRSERTTTANALLGLPGTFLNQIGTSSNDGNSGYMSAELSYEIDTLNLLSGDLSFNRYSFDNMSDLTSSLLQASNPYQSYRSNSFSNNLGDGYDFSINYQRGFKNNKNQLLTISYRSSNYGGDAESAYNIFDRFNYDPQAFPNYSQFNEEQQKEQTIQADYVHPVGKKLNIEGGVKAILRDNNSEFEYQGQNANGDYVVDPSRTNNYNNNQNVYGIYNTYQYNLADWGFKAGVRVELTTIDADFISQSSNLNEEFFNVIPSVSVNRKFKNMSSLNFGYTQRIERPGIWQLNPFVQRQPNFESSGNPDLEPVLNNSFELNYSKFKKGSINIGLNYSFANNTIQQVSSYLPETEITRSTFVNTGKDRKLGTNFNVNYPILPTLNFSVGGNMNYVWLEGFVNGQTVSNDGLTGYTYGNLNYRHKSGWRLGSNFSYSSAWITLQGSSRSRFSSGFSLGKDIIKDKLTFSGSISNPFTKFMAWENTTEGPNFSQRSYSEMYFRRVNVSLNWNFGKLKESIKKNRRGISNDDVKAGGGSGAN</sequence>
<comment type="caution">
    <text evidence="6">The sequence shown here is derived from an EMBL/GenBank/DDBJ whole genome shotgun (WGS) entry which is preliminary data.</text>
</comment>
<dbReference type="InterPro" id="IPR041700">
    <property type="entry name" value="OMP_b-brl_3"/>
</dbReference>
<evidence type="ECO:0000313" key="7">
    <source>
        <dbReference type="Proteomes" id="UP000651668"/>
    </source>
</evidence>
<dbReference type="Gene3D" id="2.60.40.1120">
    <property type="entry name" value="Carboxypeptidase-like, regulatory domain"/>
    <property type="match status" value="1"/>
</dbReference>
<keyword evidence="7" id="KW-1185">Reference proteome</keyword>
<keyword evidence="3" id="KW-0998">Cell outer membrane</keyword>
<evidence type="ECO:0000256" key="2">
    <source>
        <dbReference type="ARBA" id="ARBA00023136"/>
    </source>
</evidence>
<comment type="subcellular location">
    <subcellularLocation>
        <location evidence="1">Cell outer membrane</location>
    </subcellularLocation>
</comment>
<feature type="chain" id="PRO_5037425796" evidence="4">
    <location>
        <begin position="21"/>
        <end position="818"/>
    </location>
</feature>
<protein>
    <submittedName>
        <fullName evidence="6">TonB-dependent receptor</fullName>
    </submittedName>
</protein>
<evidence type="ECO:0000259" key="5">
    <source>
        <dbReference type="Pfam" id="PF14905"/>
    </source>
</evidence>
<dbReference type="InterPro" id="IPR036942">
    <property type="entry name" value="Beta-barrel_TonB_sf"/>
</dbReference>
<dbReference type="GO" id="GO:0009279">
    <property type="term" value="C:cell outer membrane"/>
    <property type="evidence" value="ECO:0007669"/>
    <property type="project" value="UniProtKB-SubCell"/>
</dbReference>
<dbReference type="Pfam" id="PF14905">
    <property type="entry name" value="OMP_b-brl_3"/>
    <property type="match status" value="1"/>
</dbReference>
<dbReference type="SUPFAM" id="SSF56935">
    <property type="entry name" value="Porins"/>
    <property type="match status" value="1"/>
</dbReference>
<accession>A0A916XBF8</accession>
<dbReference type="PANTHER" id="PTHR40980">
    <property type="entry name" value="PLUG DOMAIN-CONTAINING PROTEIN"/>
    <property type="match status" value="1"/>
</dbReference>
<name>A0A916XBF8_9SPHI</name>
<keyword evidence="6" id="KW-0675">Receptor</keyword>
<keyword evidence="2" id="KW-0472">Membrane</keyword>
<dbReference type="Pfam" id="PF13620">
    <property type="entry name" value="CarboxypepD_reg"/>
    <property type="match status" value="1"/>
</dbReference>
<dbReference type="SUPFAM" id="SSF49478">
    <property type="entry name" value="Cna protein B-type domain"/>
    <property type="match status" value="1"/>
</dbReference>
<evidence type="ECO:0000256" key="1">
    <source>
        <dbReference type="ARBA" id="ARBA00004442"/>
    </source>
</evidence>
<evidence type="ECO:0000256" key="3">
    <source>
        <dbReference type="ARBA" id="ARBA00023237"/>
    </source>
</evidence>
<dbReference type="Proteomes" id="UP000651668">
    <property type="component" value="Unassembled WGS sequence"/>
</dbReference>
<reference evidence="6" key="2">
    <citation type="submission" date="2020-09" db="EMBL/GenBank/DDBJ databases">
        <authorList>
            <person name="Sun Q."/>
            <person name="Zhou Y."/>
        </authorList>
    </citation>
    <scope>NUCLEOTIDE SEQUENCE</scope>
    <source>
        <strain evidence="6">CGMCC 1.15343</strain>
    </source>
</reference>